<evidence type="ECO:0000256" key="8">
    <source>
        <dbReference type="SAM" id="Phobius"/>
    </source>
</evidence>
<dbReference type="InterPro" id="IPR050297">
    <property type="entry name" value="LipidA_mod_glycosyltrf_83"/>
</dbReference>
<organism evidence="10 11">
    <name type="scientific">Candidatus Woesebacteria bacterium RIFCSPLOWO2_01_FULL_39_21</name>
    <dbReference type="NCBI Taxonomy" id="1802519"/>
    <lineage>
        <taxon>Bacteria</taxon>
        <taxon>Candidatus Woeseibacteriota</taxon>
    </lineage>
</organism>
<feature type="transmembrane region" description="Helical" evidence="8">
    <location>
        <begin position="141"/>
        <end position="160"/>
    </location>
</feature>
<dbReference type="GO" id="GO:0016763">
    <property type="term" value="F:pentosyltransferase activity"/>
    <property type="evidence" value="ECO:0007669"/>
    <property type="project" value="TreeGrafter"/>
</dbReference>
<dbReference type="PANTHER" id="PTHR33908:SF3">
    <property type="entry name" value="UNDECAPRENYL PHOSPHATE-ALPHA-4-AMINO-4-DEOXY-L-ARABINOSE ARABINOSYL TRANSFERASE"/>
    <property type="match status" value="1"/>
</dbReference>
<reference evidence="10 11" key="1">
    <citation type="journal article" date="2016" name="Nat. Commun.">
        <title>Thousands of microbial genomes shed light on interconnected biogeochemical processes in an aquifer system.</title>
        <authorList>
            <person name="Anantharaman K."/>
            <person name="Brown C.T."/>
            <person name="Hug L.A."/>
            <person name="Sharon I."/>
            <person name="Castelle C.J."/>
            <person name="Probst A.J."/>
            <person name="Thomas B.C."/>
            <person name="Singh A."/>
            <person name="Wilkins M.J."/>
            <person name="Karaoz U."/>
            <person name="Brodie E.L."/>
            <person name="Williams K.H."/>
            <person name="Hubbard S.S."/>
            <person name="Banfield J.F."/>
        </authorList>
    </citation>
    <scope>NUCLEOTIDE SEQUENCE [LARGE SCALE GENOMIC DNA]</scope>
</reference>
<dbReference type="Pfam" id="PF13231">
    <property type="entry name" value="PMT_2"/>
    <property type="match status" value="1"/>
</dbReference>
<evidence type="ECO:0000256" key="4">
    <source>
        <dbReference type="ARBA" id="ARBA00022679"/>
    </source>
</evidence>
<feature type="transmembrane region" description="Helical" evidence="8">
    <location>
        <begin position="180"/>
        <end position="202"/>
    </location>
</feature>
<keyword evidence="7 8" id="KW-0472">Membrane</keyword>
<feature type="transmembrane region" description="Helical" evidence="8">
    <location>
        <begin position="309"/>
        <end position="328"/>
    </location>
</feature>
<comment type="caution">
    <text evidence="10">The sequence shown here is derived from an EMBL/GenBank/DDBJ whole genome shotgun (WGS) entry which is preliminary data.</text>
</comment>
<feature type="transmembrane region" description="Helical" evidence="8">
    <location>
        <begin position="89"/>
        <end position="110"/>
    </location>
</feature>
<feature type="transmembrane region" description="Helical" evidence="8">
    <location>
        <begin position="359"/>
        <end position="380"/>
    </location>
</feature>
<accession>A0A1F8BED9</accession>
<dbReference type="GO" id="GO:0010041">
    <property type="term" value="P:response to iron(III) ion"/>
    <property type="evidence" value="ECO:0007669"/>
    <property type="project" value="TreeGrafter"/>
</dbReference>
<keyword evidence="5 8" id="KW-0812">Transmembrane</keyword>
<evidence type="ECO:0000259" key="9">
    <source>
        <dbReference type="Pfam" id="PF13231"/>
    </source>
</evidence>
<dbReference type="Proteomes" id="UP000177082">
    <property type="component" value="Unassembled WGS sequence"/>
</dbReference>
<dbReference type="InterPro" id="IPR038731">
    <property type="entry name" value="RgtA/B/C-like"/>
</dbReference>
<keyword evidence="3" id="KW-0328">Glycosyltransferase</keyword>
<dbReference type="PANTHER" id="PTHR33908">
    <property type="entry name" value="MANNOSYLTRANSFERASE YKCB-RELATED"/>
    <property type="match status" value="1"/>
</dbReference>
<gene>
    <name evidence="10" type="ORF">A2961_03530</name>
</gene>
<keyword evidence="4" id="KW-0808">Transferase</keyword>
<name>A0A1F8BED9_9BACT</name>
<evidence type="ECO:0000256" key="1">
    <source>
        <dbReference type="ARBA" id="ARBA00004651"/>
    </source>
</evidence>
<comment type="subcellular location">
    <subcellularLocation>
        <location evidence="1">Cell membrane</location>
        <topology evidence="1">Multi-pass membrane protein</topology>
    </subcellularLocation>
</comment>
<evidence type="ECO:0000313" key="11">
    <source>
        <dbReference type="Proteomes" id="UP000177082"/>
    </source>
</evidence>
<dbReference type="GO" id="GO:0009103">
    <property type="term" value="P:lipopolysaccharide biosynthetic process"/>
    <property type="evidence" value="ECO:0007669"/>
    <property type="project" value="UniProtKB-ARBA"/>
</dbReference>
<dbReference type="AlphaFoldDB" id="A0A1F8BED9"/>
<proteinExistence type="predicted"/>
<feature type="transmembrane region" description="Helical" evidence="8">
    <location>
        <begin position="335"/>
        <end position="353"/>
    </location>
</feature>
<evidence type="ECO:0000313" key="10">
    <source>
        <dbReference type="EMBL" id="OGM62414.1"/>
    </source>
</evidence>
<keyword evidence="6 8" id="KW-1133">Transmembrane helix</keyword>
<evidence type="ECO:0000256" key="5">
    <source>
        <dbReference type="ARBA" id="ARBA00022692"/>
    </source>
</evidence>
<evidence type="ECO:0000256" key="6">
    <source>
        <dbReference type="ARBA" id="ARBA00022989"/>
    </source>
</evidence>
<keyword evidence="2" id="KW-1003">Cell membrane</keyword>
<dbReference type="EMBL" id="MGHF01000027">
    <property type="protein sequence ID" value="OGM62414.1"/>
    <property type="molecule type" value="Genomic_DNA"/>
</dbReference>
<feature type="transmembrane region" description="Helical" evidence="8">
    <location>
        <begin position="387"/>
        <end position="408"/>
    </location>
</feature>
<dbReference type="STRING" id="1802519.A2961_03530"/>
<sequence length="528" mass="61557">MQRIKNNIFLILIILLAFSLRIYQIDNTPPSLNWDEVSLGYNAYSILQTGRDEWGVSFPTIFRAYGDYKLPAYVYLSIPGIAVFGLNEFAVRLPSVIAGTLSVLFTYLLVNELFRNKNQSLATLSAFLMAIEPWSLFTSRIALEADVAAFFVISGTYFFLKGLRTVNYLLFAPLFFGLSVWSYNSARVFTPLFVFSLILVFRKDLLRLYLRNKLIIICSLFIAILLFVPMFWQLTHPVGQARYGEVEILDSGAIAKINEARSNGCPRIQCNKVTFFVSEFAKNYVSHFNPSFLFFAGGSNYQFSIPNLGIMHLVNLPFFYLGIVLLLTRLYKYKYAKLILFWLILAPIPSSLTREAPHVLRSIVILPVPMILSSIGINFLVTRLRPVLFIAYCLLLFISLESYFGVYFGKYRSEYSWSWQYGYKEVINYVKENHDKYDKIIISKKYGEPHEFLLFYWPWNPGKYRNDPNLNRFYQSNWWWVDRFDKFYFVNDWQIVEGDRYDFTLESKVVVKCSDPELLKLVETDEIP</sequence>
<feature type="transmembrane region" description="Helical" evidence="8">
    <location>
        <begin position="214"/>
        <end position="232"/>
    </location>
</feature>
<evidence type="ECO:0000256" key="3">
    <source>
        <dbReference type="ARBA" id="ARBA00022676"/>
    </source>
</evidence>
<dbReference type="GO" id="GO:0005886">
    <property type="term" value="C:plasma membrane"/>
    <property type="evidence" value="ECO:0007669"/>
    <property type="project" value="UniProtKB-SubCell"/>
</dbReference>
<feature type="domain" description="Glycosyltransferase RgtA/B/C/D-like" evidence="9">
    <location>
        <begin position="75"/>
        <end position="231"/>
    </location>
</feature>
<protein>
    <recommendedName>
        <fullName evidence="9">Glycosyltransferase RgtA/B/C/D-like domain-containing protein</fullName>
    </recommendedName>
</protein>
<evidence type="ECO:0000256" key="7">
    <source>
        <dbReference type="ARBA" id="ARBA00023136"/>
    </source>
</evidence>
<feature type="non-terminal residue" evidence="10">
    <location>
        <position position="528"/>
    </location>
</feature>
<evidence type="ECO:0000256" key="2">
    <source>
        <dbReference type="ARBA" id="ARBA00022475"/>
    </source>
</evidence>